<keyword evidence="2" id="KW-0472">Membrane</keyword>
<comment type="caution">
    <text evidence="6">The sequence shown here is derived from an EMBL/GenBank/DDBJ whole genome shotgun (WGS) entry which is preliminary data.</text>
</comment>
<dbReference type="EMBL" id="BMIU01000004">
    <property type="protein sequence ID" value="GGF24379.1"/>
    <property type="molecule type" value="Genomic_DNA"/>
</dbReference>
<organism evidence="6 7">
    <name type="scientific">Echinicola rosea</name>
    <dbReference type="NCBI Taxonomy" id="1807691"/>
    <lineage>
        <taxon>Bacteria</taxon>
        <taxon>Pseudomonadati</taxon>
        <taxon>Bacteroidota</taxon>
        <taxon>Cytophagia</taxon>
        <taxon>Cytophagales</taxon>
        <taxon>Cyclobacteriaceae</taxon>
        <taxon>Echinicola</taxon>
    </lineage>
</organism>
<dbReference type="InterPro" id="IPR036942">
    <property type="entry name" value="Beta-barrel_TonB_sf"/>
</dbReference>
<proteinExistence type="predicted"/>
<feature type="signal peptide" evidence="4">
    <location>
        <begin position="1"/>
        <end position="33"/>
    </location>
</feature>
<keyword evidence="7" id="KW-1185">Reference proteome</keyword>
<feature type="domain" description="TonB-dependent receptor-like beta-barrel" evidence="5">
    <location>
        <begin position="433"/>
        <end position="910"/>
    </location>
</feature>
<gene>
    <name evidence="6" type="ORF">GCM10011339_10620</name>
</gene>
<dbReference type="Gene3D" id="2.170.130.10">
    <property type="entry name" value="TonB-dependent receptor, plug domain"/>
    <property type="match status" value="1"/>
</dbReference>
<comment type="subcellular location">
    <subcellularLocation>
        <location evidence="1">Cell outer membrane</location>
    </subcellularLocation>
</comment>
<dbReference type="SUPFAM" id="SSF56935">
    <property type="entry name" value="Porins"/>
    <property type="match status" value="1"/>
</dbReference>
<dbReference type="Gene3D" id="2.40.170.20">
    <property type="entry name" value="TonB-dependent receptor, beta-barrel domain"/>
    <property type="match status" value="1"/>
</dbReference>
<sequence length="1049" mass="116749">MILKMNKDSLIRYIKQAVTLMVLGVLLPHTMLAQDTNDAGTTVIGARIITMDDYGNPLIGVEMKDMNGNVMGTSNQDGVIYLDEEVNGLFSFQQEGYYVVRKKIGAGSREADVSAIYLMERFVKSPKRMEVLYDDTDPEVYLGASSAVYTDQLSTTLGSTVLHALPGRITGLDITQYSGMANPSTSGNSNADIIGNIPVKGRGTPSDNKQFWLNARGQSPVTVIDGIQRDLYSIDPENVESITLQKDALSSILLGMRSSRGVLLIETKKPRDDKFRLSFTGQGGMQRLMNVPKPLSAYQYAYMLNEALQYDGKLPAYTSSDFQKYLNGTSPYTHPDVNWYEEVLKKEAPISSYNLNVNGAGGSARYYVGLSYMNQQGHFTTSDANAYNTNLNFDRYLITSSVDVDVTDDFTVNATLFGRIEDGNQPGAGAFNILNDLFRTPNNAYPVYNPNGSFGGNASFTNNLMAQTVSSGYIANYSKDAMVNIKLDYDFDNFVEGLSMSASSNVSTQAQSAIVRNKRSIVYQYLLEEEGPEEDGAYTAYGSNQAQSNSYTPVSTYNSWYGQLDLTYDRTFGKHHVTGTLFADKKVETINYDLPRKPFNGAFKAKYDFAKKYMAEAAIVYSKYNGYRPGMQSGGFYAFGLGWDIAKEDFLASSALIDQLKVRGTFGKTGSGIDNAGYYGWRQSYRNSVTDYTYLQGYSEFNQTATVQNNPMANPNLTWEKAHKLNVGMDLALWNNHLSFSGDYYHDFYYDMLQIRGKTIALGGFEFPVENIGEQLRTGLELALTYQNNYGSFNYFITANWTQNRSEVIYMDEQDIEEGYRRRTGKPVGATYGYVADGYFTSEEEIENAALFEGYEVKPGDMKYKDLNGDGLINEFDHTAIAGLKPYSFFGLTAGFNVKGFDFSFLLQGAYNREININNDVLQAGFQVYGQQYGQAYQTVLGRWTPENKDIATHPRLTAGGNLYNISPGFATGSHMIKDGDYVRLKNVSIGYTLPPALSRKIANAQVRIFANATNLFTFSNYGLVDPEVTNFTNYPNMRVISGGLNIKL</sequence>
<dbReference type="Proteomes" id="UP000647339">
    <property type="component" value="Unassembled WGS sequence"/>
</dbReference>
<keyword evidence="3" id="KW-0998">Cell outer membrane</keyword>
<dbReference type="Pfam" id="PF00593">
    <property type="entry name" value="TonB_dep_Rec_b-barrel"/>
    <property type="match status" value="1"/>
</dbReference>
<evidence type="ECO:0000259" key="5">
    <source>
        <dbReference type="Pfam" id="PF00593"/>
    </source>
</evidence>
<reference evidence="7" key="1">
    <citation type="journal article" date="2019" name="Int. J. Syst. Evol. Microbiol.">
        <title>The Global Catalogue of Microorganisms (GCM) 10K type strain sequencing project: providing services to taxonomists for standard genome sequencing and annotation.</title>
        <authorList>
            <consortium name="The Broad Institute Genomics Platform"/>
            <consortium name="The Broad Institute Genome Sequencing Center for Infectious Disease"/>
            <person name="Wu L."/>
            <person name="Ma J."/>
        </authorList>
    </citation>
    <scope>NUCLEOTIDE SEQUENCE [LARGE SCALE GENOMIC DNA]</scope>
    <source>
        <strain evidence="7">CGMCC 1.15407</strain>
    </source>
</reference>
<evidence type="ECO:0000313" key="7">
    <source>
        <dbReference type="Proteomes" id="UP000647339"/>
    </source>
</evidence>
<dbReference type="InterPro" id="IPR000531">
    <property type="entry name" value="Beta-barrel_TonB"/>
</dbReference>
<name>A0ABQ1USX3_9BACT</name>
<evidence type="ECO:0000313" key="6">
    <source>
        <dbReference type="EMBL" id="GGF24379.1"/>
    </source>
</evidence>
<evidence type="ECO:0000256" key="1">
    <source>
        <dbReference type="ARBA" id="ARBA00004442"/>
    </source>
</evidence>
<keyword evidence="4" id="KW-0732">Signal</keyword>
<dbReference type="NCBIfam" id="TIGR04056">
    <property type="entry name" value="OMP_RagA_SusC"/>
    <property type="match status" value="1"/>
</dbReference>
<dbReference type="InterPro" id="IPR037066">
    <property type="entry name" value="Plug_dom_sf"/>
</dbReference>
<evidence type="ECO:0000256" key="2">
    <source>
        <dbReference type="ARBA" id="ARBA00023136"/>
    </source>
</evidence>
<evidence type="ECO:0000256" key="3">
    <source>
        <dbReference type="ARBA" id="ARBA00023237"/>
    </source>
</evidence>
<evidence type="ECO:0000256" key="4">
    <source>
        <dbReference type="SAM" id="SignalP"/>
    </source>
</evidence>
<feature type="chain" id="PRO_5047006701" evidence="4">
    <location>
        <begin position="34"/>
        <end position="1049"/>
    </location>
</feature>
<accession>A0ABQ1USX3</accession>
<dbReference type="InterPro" id="IPR023996">
    <property type="entry name" value="TonB-dep_OMP_SusC/RagA"/>
</dbReference>
<protein>
    <submittedName>
        <fullName evidence="6">SusC/RagA family TonB-linked outer membrane protein</fullName>
    </submittedName>
</protein>